<dbReference type="InterPro" id="IPR000477">
    <property type="entry name" value="RT_dom"/>
</dbReference>
<evidence type="ECO:0000259" key="1">
    <source>
        <dbReference type="PROSITE" id="PS50878"/>
    </source>
</evidence>
<reference evidence="2 3" key="1">
    <citation type="submission" date="2022-03" db="EMBL/GenBank/DDBJ databases">
        <title>A chromosomal length assembly of Cordylochernes scorpioides.</title>
        <authorList>
            <person name="Zeh D."/>
            <person name="Zeh J."/>
        </authorList>
    </citation>
    <scope>NUCLEOTIDE SEQUENCE [LARGE SCALE GENOMIC DNA]</scope>
    <source>
        <strain evidence="2">IN4F17</strain>
        <tissue evidence="2">Whole Body</tissue>
    </source>
</reference>
<gene>
    <name evidence="2" type="ORF">LAZ67_X002480</name>
</gene>
<dbReference type="Pfam" id="PF00078">
    <property type="entry name" value="RVT_1"/>
    <property type="match status" value="1"/>
</dbReference>
<dbReference type="Proteomes" id="UP001235939">
    <property type="component" value="Chromosome X"/>
</dbReference>
<keyword evidence="3" id="KW-1185">Reference proteome</keyword>
<evidence type="ECO:0000313" key="3">
    <source>
        <dbReference type="Proteomes" id="UP001235939"/>
    </source>
</evidence>
<evidence type="ECO:0000313" key="2">
    <source>
        <dbReference type="EMBL" id="UYV84529.1"/>
    </source>
</evidence>
<protein>
    <recommendedName>
        <fullName evidence="1">Reverse transcriptase domain-containing protein</fullName>
    </recommendedName>
</protein>
<proteinExistence type="predicted"/>
<organism evidence="2 3">
    <name type="scientific">Cordylochernes scorpioides</name>
    <dbReference type="NCBI Taxonomy" id="51811"/>
    <lineage>
        <taxon>Eukaryota</taxon>
        <taxon>Metazoa</taxon>
        <taxon>Ecdysozoa</taxon>
        <taxon>Arthropoda</taxon>
        <taxon>Chelicerata</taxon>
        <taxon>Arachnida</taxon>
        <taxon>Pseudoscorpiones</taxon>
        <taxon>Cheliferoidea</taxon>
        <taxon>Chernetidae</taxon>
        <taxon>Cordylochernes</taxon>
    </lineage>
</organism>
<feature type="domain" description="Reverse transcriptase" evidence="1">
    <location>
        <begin position="1"/>
        <end position="240"/>
    </location>
</feature>
<dbReference type="EMBL" id="CP092886">
    <property type="protein sequence ID" value="UYV84529.1"/>
    <property type="molecule type" value="Genomic_DNA"/>
</dbReference>
<sequence length="240" mass="26772">MTEILTVYRVEYGKTYSENFKSLSRIFFELFANCVANLPFRSQAAPLAVKMGAISADLIIPSSPLCLDHDSLSSLRTLKGLQGNTRLHAFDQLWILALSHRLHALSLPPSLLNMYAYGSFLVNRSTTLTYRGHSRSVSPSRGCAQGSKSGPILWNIFFDPILSPSFQQGVHIQAFADDIQLVITGHPDTLPSTAQTSLDLINTWYLDHKLKLSSSKYFVLQIFCLNPSLHINFIPIPCLE</sequence>
<dbReference type="PROSITE" id="PS50878">
    <property type="entry name" value="RT_POL"/>
    <property type="match status" value="1"/>
</dbReference>
<accession>A0ABY6LVK4</accession>
<name>A0ABY6LVK4_9ARAC</name>